<evidence type="ECO:0000256" key="3">
    <source>
        <dbReference type="SAM" id="MobiDB-lite"/>
    </source>
</evidence>
<evidence type="ECO:0000256" key="2">
    <source>
        <dbReference type="SAM" id="Coils"/>
    </source>
</evidence>
<dbReference type="GO" id="GO:0007165">
    <property type="term" value="P:signal transduction"/>
    <property type="evidence" value="ECO:0007669"/>
    <property type="project" value="InterPro"/>
</dbReference>
<evidence type="ECO:0000259" key="4">
    <source>
        <dbReference type="PROSITE" id="PS50003"/>
    </source>
</evidence>
<dbReference type="Gene3D" id="2.30.29.30">
    <property type="entry name" value="Pleckstrin-homology domain (PH domain)/Phosphotyrosine-binding domain (PTB)"/>
    <property type="match status" value="1"/>
</dbReference>
<proteinExistence type="predicted"/>
<keyword evidence="2" id="KW-0175">Coiled coil</keyword>
<dbReference type="EMBL" id="VSWD01000010">
    <property type="protein sequence ID" value="KAK3090783.1"/>
    <property type="molecule type" value="Genomic_DNA"/>
</dbReference>
<dbReference type="SMART" id="SM00324">
    <property type="entry name" value="RhoGAP"/>
    <property type="match status" value="1"/>
</dbReference>
<feature type="region of interest" description="Disordered" evidence="3">
    <location>
        <begin position="394"/>
        <end position="461"/>
    </location>
</feature>
<accession>A0AA88XS90</accession>
<dbReference type="PROSITE" id="PS50238">
    <property type="entry name" value="RHOGAP"/>
    <property type="match status" value="1"/>
</dbReference>
<dbReference type="AlphaFoldDB" id="A0AA88XS90"/>
<evidence type="ECO:0000259" key="5">
    <source>
        <dbReference type="PROSITE" id="PS50238"/>
    </source>
</evidence>
<dbReference type="SUPFAM" id="SSF50729">
    <property type="entry name" value="PH domain-like"/>
    <property type="match status" value="1"/>
</dbReference>
<dbReference type="GO" id="GO:0005096">
    <property type="term" value="F:GTPase activator activity"/>
    <property type="evidence" value="ECO:0007669"/>
    <property type="project" value="UniProtKB-KW"/>
</dbReference>
<feature type="compositionally biased region" description="Basic residues" evidence="3">
    <location>
        <begin position="424"/>
        <end position="435"/>
    </location>
</feature>
<dbReference type="SMART" id="SM00233">
    <property type="entry name" value="PH"/>
    <property type="match status" value="1"/>
</dbReference>
<dbReference type="SUPFAM" id="SSF48350">
    <property type="entry name" value="GTPase activation domain, GAP"/>
    <property type="match status" value="1"/>
</dbReference>
<feature type="coiled-coil region" evidence="2">
    <location>
        <begin position="505"/>
        <end position="543"/>
    </location>
</feature>
<feature type="domain" description="PH" evidence="4">
    <location>
        <begin position="1"/>
        <end position="105"/>
    </location>
</feature>
<dbReference type="InterPro" id="IPR008936">
    <property type="entry name" value="Rho_GTPase_activation_prot"/>
</dbReference>
<dbReference type="PANTHER" id="PTHR15228:SF24">
    <property type="entry name" value="RHO-GAP DOMAIN-CONTAINING PROTEIN"/>
    <property type="match status" value="1"/>
</dbReference>
<comment type="caution">
    <text evidence="6">The sequence shown here is derived from an EMBL/GenBank/DDBJ whole genome shotgun (WGS) entry which is preliminary data.</text>
</comment>
<keyword evidence="1" id="KW-0343">GTPase activation</keyword>
<organism evidence="6 7">
    <name type="scientific">Pinctada imbricata</name>
    <name type="common">Atlantic pearl-oyster</name>
    <name type="synonym">Pinctada martensii</name>
    <dbReference type="NCBI Taxonomy" id="66713"/>
    <lineage>
        <taxon>Eukaryota</taxon>
        <taxon>Metazoa</taxon>
        <taxon>Spiralia</taxon>
        <taxon>Lophotrochozoa</taxon>
        <taxon>Mollusca</taxon>
        <taxon>Bivalvia</taxon>
        <taxon>Autobranchia</taxon>
        <taxon>Pteriomorphia</taxon>
        <taxon>Pterioida</taxon>
        <taxon>Pterioidea</taxon>
        <taxon>Pteriidae</taxon>
        <taxon>Pinctada</taxon>
    </lineage>
</organism>
<dbReference type="PANTHER" id="PTHR15228">
    <property type="entry name" value="SPERMATHECAL PHYSIOLOGY VARIANT"/>
    <property type="match status" value="1"/>
</dbReference>
<gene>
    <name evidence="6" type="ORF">FSP39_014593</name>
</gene>
<dbReference type="Gene3D" id="1.10.555.10">
    <property type="entry name" value="Rho GTPase activation protein"/>
    <property type="match status" value="1"/>
</dbReference>
<dbReference type="Pfam" id="PF00620">
    <property type="entry name" value="RhoGAP"/>
    <property type="match status" value="1"/>
</dbReference>
<evidence type="ECO:0008006" key="8">
    <source>
        <dbReference type="Google" id="ProtNLM"/>
    </source>
</evidence>
<protein>
    <recommendedName>
        <fullName evidence="8">Rho GTPase-activating protein 24</fullName>
    </recommendedName>
</protein>
<feature type="domain" description="Rho-GAP" evidence="5">
    <location>
        <begin position="115"/>
        <end position="316"/>
    </location>
</feature>
<evidence type="ECO:0000313" key="7">
    <source>
        <dbReference type="Proteomes" id="UP001186944"/>
    </source>
</evidence>
<evidence type="ECO:0000256" key="1">
    <source>
        <dbReference type="ARBA" id="ARBA00022468"/>
    </source>
</evidence>
<dbReference type="InterPro" id="IPR011993">
    <property type="entry name" value="PH-like_dom_sf"/>
</dbReference>
<sequence>MKCGWLKKQGGMVKTWHRRWFCLNGDCLFYFSKEDDLKPLGSIFLPGNRVSEIPFNPEDPEKFLFEVYPGKMQSKMTPNHDSFLLWAATDLERQNWIKIIRKVMFSSFGGAIFGQSIEETMEYERRNGRKIPYVVEKCIEFLEIYGLDTEGIFRLPGRSLLIKELKDKLDCAEKVVFDISQVDVHTVASLLKLYFRELPQSVVPANYYQKFMNIALQFQGARDENDRQQAVVELKEFLRKIPEDNFNILSYLCKFLWDVSEHSAENKMNILNLATVFGPNMVRNVSEADSAELMMATADITQQLAYMMIFYNKEVFEKEVKPSDAEDGSSKGEVPVDDLLGIGSGDDAFNDDVLMPARIGSSLMDQVTRELQGINFNGDGSFSPTDENVVTLRNSTHREGSSKEGSPVQDVRPARPVPPERKTRMNKIMRNKRSGSAKNRELILSSTSSTTSEDSTNYTTVQEEHRKMHYLETNFDENSVNGNNEKNDNENSVPKRTETAEQWLERELNETKDRYEKEIARLNEKLEQQNKTSQTRFSEMKAKYDRQVKELNKNMSVITSRYESRIASIDAVHKDSIRKLEEKLDAEQKSREDAVKRVINLQAELQRYHLQYGDINMK</sequence>
<dbReference type="InterPro" id="IPR001849">
    <property type="entry name" value="PH_domain"/>
</dbReference>
<evidence type="ECO:0000313" key="6">
    <source>
        <dbReference type="EMBL" id="KAK3090783.1"/>
    </source>
</evidence>
<dbReference type="Pfam" id="PF00169">
    <property type="entry name" value="PH"/>
    <property type="match status" value="1"/>
</dbReference>
<feature type="compositionally biased region" description="Low complexity" evidence="3">
    <location>
        <begin position="445"/>
        <end position="460"/>
    </location>
</feature>
<feature type="compositionally biased region" description="Basic and acidic residues" evidence="3">
    <location>
        <begin position="485"/>
        <end position="499"/>
    </location>
</feature>
<dbReference type="PROSITE" id="PS50003">
    <property type="entry name" value="PH_DOMAIN"/>
    <property type="match status" value="1"/>
</dbReference>
<dbReference type="InterPro" id="IPR051025">
    <property type="entry name" value="RhoGAP"/>
</dbReference>
<dbReference type="GO" id="GO:0051056">
    <property type="term" value="P:regulation of small GTPase mediated signal transduction"/>
    <property type="evidence" value="ECO:0007669"/>
    <property type="project" value="UniProtKB-ARBA"/>
</dbReference>
<feature type="coiled-coil region" evidence="2">
    <location>
        <begin position="577"/>
        <end position="611"/>
    </location>
</feature>
<reference evidence="6" key="1">
    <citation type="submission" date="2019-08" db="EMBL/GenBank/DDBJ databases">
        <title>The improved chromosome-level genome for the pearl oyster Pinctada fucata martensii using PacBio sequencing and Hi-C.</title>
        <authorList>
            <person name="Zheng Z."/>
        </authorList>
    </citation>
    <scope>NUCLEOTIDE SEQUENCE</scope>
    <source>
        <strain evidence="6">ZZ-2019</strain>
        <tissue evidence="6">Adductor muscle</tissue>
    </source>
</reference>
<dbReference type="InterPro" id="IPR000198">
    <property type="entry name" value="RhoGAP_dom"/>
</dbReference>
<dbReference type="Proteomes" id="UP001186944">
    <property type="component" value="Unassembled WGS sequence"/>
</dbReference>
<keyword evidence="7" id="KW-1185">Reference proteome</keyword>
<feature type="region of interest" description="Disordered" evidence="3">
    <location>
        <begin position="474"/>
        <end position="499"/>
    </location>
</feature>
<name>A0AA88XS90_PINIB</name>